<proteinExistence type="inferred from homology"/>
<dbReference type="AlphaFoldDB" id="A0A1B4Z9B7"/>
<dbReference type="EMBL" id="LC095592">
    <property type="protein sequence ID" value="BAV56010.1"/>
    <property type="molecule type" value="Genomic_DNA"/>
</dbReference>
<dbReference type="InterPro" id="IPR048284">
    <property type="entry name" value="EryCIII-like_N"/>
</dbReference>
<keyword evidence="2" id="KW-0328">Glycosyltransferase</keyword>
<feature type="domain" description="Erythromycin biosynthesis protein CIII-like N-terminal" evidence="6">
    <location>
        <begin position="25"/>
        <end position="258"/>
    </location>
</feature>
<dbReference type="InterPro" id="IPR010610">
    <property type="entry name" value="EryCIII-like_C"/>
</dbReference>
<dbReference type="InterPro" id="IPR050426">
    <property type="entry name" value="Glycosyltransferase_28"/>
</dbReference>
<evidence type="ECO:0000256" key="4">
    <source>
        <dbReference type="ARBA" id="ARBA00023194"/>
    </source>
</evidence>
<organism evidence="7">
    <name type="scientific">Actinomadura fulva subsp. indica</name>
    <dbReference type="NCBI Taxonomy" id="1752060"/>
    <lineage>
        <taxon>Bacteria</taxon>
        <taxon>Bacillati</taxon>
        <taxon>Actinomycetota</taxon>
        <taxon>Actinomycetes</taxon>
        <taxon>Streptosporangiales</taxon>
        <taxon>Thermomonosporaceae</taxon>
        <taxon>Actinomadura</taxon>
    </lineage>
</organism>
<dbReference type="Pfam" id="PF06722">
    <property type="entry name" value="EryCIII-like_C"/>
    <property type="match status" value="1"/>
</dbReference>
<evidence type="ECO:0000256" key="1">
    <source>
        <dbReference type="ARBA" id="ARBA00006962"/>
    </source>
</evidence>
<dbReference type="InterPro" id="IPR002213">
    <property type="entry name" value="UDP_glucos_trans"/>
</dbReference>
<evidence type="ECO:0000313" key="7">
    <source>
        <dbReference type="EMBL" id="BAV56010.1"/>
    </source>
</evidence>
<dbReference type="PANTHER" id="PTHR48050:SF13">
    <property type="entry name" value="STEROL 3-BETA-GLUCOSYLTRANSFERASE UGT80A2"/>
    <property type="match status" value="1"/>
</dbReference>
<comment type="similarity">
    <text evidence="1">Belongs to the glycosyltransferase 28 family.</text>
</comment>
<evidence type="ECO:0000259" key="6">
    <source>
        <dbReference type="Pfam" id="PF21036"/>
    </source>
</evidence>
<keyword evidence="4" id="KW-0045">Antibiotic biosynthesis</keyword>
<evidence type="ECO:0000256" key="3">
    <source>
        <dbReference type="ARBA" id="ARBA00022679"/>
    </source>
</evidence>
<sequence>MTELRVVVTQLAATAHLNLMVPLGWALKAAGHEVVIAGQPDIMPAVKQTGLTGVAVGEEARYAERLAGLAPEETIYGSGYDITEIRPEALTYEYVRDCLAAFASPLALDVNTDASVFDGLVSFCRSWRPDLVIWDSMTFTGPVAAAACGAAHARTTIGRDHWGRLRELFLRMRAERPEAADEDPVRDWLTAKLEKYGCEYDDDLVLGQTTIDSIPSWLRIPARYDYLPVRYVPYNGPGTIPDWLLPEPERPRVCVTLGLSYQEVWERRAELGFTDLLDAVDGLDVEVVALLAPSSVPAGITLPDNVRIPGFVPLDPVLKTCSAIVHHAGTGSTLTALHNGVPQIIVPHTLHDEAQVAEAVDAYGLGVHLPPGRASAHTLRTELQRILTDTTFAERAERARQEMQEAPTPHDLVQDLEALVLRHRRSVGSTAAS</sequence>
<gene>
    <name evidence="7" type="primary">flvS5</name>
</gene>
<dbReference type="Pfam" id="PF21036">
    <property type="entry name" value="EryCIII-like_N"/>
    <property type="match status" value="1"/>
</dbReference>
<accession>A0A1B4Z9B7</accession>
<feature type="domain" description="Erythromycin biosynthesis protein CIII-like C-terminal" evidence="5">
    <location>
        <begin position="276"/>
        <end position="419"/>
    </location>
</feature>
<protein>
    <submittedName>
        <fullName evidence="7">Glycosyltransferase</fullName>
    </submittedName>
</protein>
<dbReference type="GO" id="GO:0017000">
    <property type="term" value="P:antibiotic biosynthetic process"/>
    <property type="evidence" value="ECO:0007669"/>
    <property type="project" value="UniProtKB-KW"/>
</dbReference>
<dbReference type="GO" id="GO:0008194">
    <property type="term" value="F:UDP-glycosyltransferase activity"/>
    <property type="evidence" value="ECO:0007669"/>
    <property type="project" value="InterPro"/>
</dbReference>
<evidence type="ECO:0000256" key="2">
    <source>
        <dbReference type="ARBA" id="ARBA00022676"/>
    </source>
</evidence>
<dbReference type="InterPro" id="IPR030953">
    <property type="entry name" value="Glycosyl_450act"/>
</dbReference>
<dbReference type="NCBIfam" id="TIGR04516">
    <property type="entry name" value="glycosyl_450act"/>
    <property type="match status" value="1"/>
</dbReference>
<dbReference type="SUPFAM" id="SSF53756">
    <property type="entry name" value="UDP-Glycosyltransferase/glycogen phosphorylase"/>
    <property type="match status" value="1"/>
</dbReference>
<dbReference type="GO" id="GO:0016758">
    <property type="term" value="F:hexosyltransferase activity"/>
    <property type="evidence" value="ECO:0007669"/>
    <property type="project" value="UniProtKB-ARBA"/>
</dbReference>
<dbReference type="PANTHER" id="PTHR48050">
    <property type="entry name" value="STEROL 3-BETA-GLUCOSYLTRANSFERASE"/>
    <property type="match status" value="1"/>
</dbReference>
<dbReference type="CDD" id="cd03784">
    <property type="entry name" value="GT1_Gtf-like"/>
    <property type="match status" value="1"/>
</dbReference>
<dbReference type="Gene3D" id="3.40.50.2000">
    <property type="entry name" value="Glycogen Phosphorylase B"/>
    <property type="match status" value="2"/>
</dbReference>
<keyword evidence="3 7" id="KW-0808">Transferase</keyword>
<reference evidence="7" key="1">
    <citation type="journal article" date="2016" name="Biosci. Biotechnol. Biochem.">
        <title>Identification of the Fluvirucin B2 (Sch 38518) Biosynthetic Gene Cluster from Actinomadura fulva subsp. indica ATCC 53714: substrate Specificity of the ?-Amino Acid Selective Adenylating Enzyme FlvN.</title>
        <authorList>
            <person name="Miyanaga A."/>
            <person name="Hayakawa Y."/>
            <person name="Numakura M."/>
            <person name="Hashimoto J."/>
            <person name="Teruya K."/>
            <person name="Hirano T."/>
            <person name="Shin-ya K."/>
            <person name="Kudo F."/>
            <person name="Eguchi T."/>
        </authorList>
    </citation>
    <scope>NUCLEOTIDE SEQUENCE</scope>
    <source>
        <strain evidence="7">ATCC 53714</strain>
    </source>
</reference>
<evidence type="ECO:0000259" key="5">
    <source>
        <dbReference type="Pfam" id="PF06722"/>
    </source>
</evidence>
<name>A0A1B4Z9B7_9ACTN</name>
<dbReference type="FunFam" id="3.40.50.2000:FF:000072">
    <property type="entry name" value="Glycosyl transferase"/>
    <property type="match status" value="1"/>
</dbReference>